<organism evidence="1 2">
    <name type="scientific">Ensete ventricosum</name>
    <name type="common">Abyssinian banana</name>
    <name type="synonym">Musa ensete</name>
    <dbReference type="NCBI Taxonomy" id="4639"/>
    <lineage>
        <taxon>Eukaryota</taxon>
        <taxon>Viridiplantae</taxon>
        <taxon>Streptophyta</taxon>
        <taxon>Embryophyta</taxon>
        <taxon>Tracheophyta</taxon>
        <taxon>Spermatophyta</taxon>
        <taxon>Magnoliopsida</taxon>
        <taxon>Liliopsida</taxon>
        <taxon>Zingiberales</taxon>
        <taxon>Musaceae</taxon>
        <taxon>Ensete</taxon>
    </lineage>
</organism>
<dbReference type="Proteomes" id="UP000287651">
    <property type="component" value="Unassembled WGS sequence"/>
</dbReference>
<evidence type="ECO:0000313" key="2">
    <source>
        <dbReference type="Proteomes" id="UP000287651"/>
    </source>
</evidence>
<gene>
    <name evidence="1" type="ORF">B296_00050388</name>
</gene>
<dbReference type="PROSITE" id="PS51257">
    <property type="entry name" value="PROKAR_LIPOPROTEIN"/>
    <property type="match status" value="1"/>
</dbReference>
<sequence length="99" mass="11530">MVRHRSESSKMGQVGPLLQAAVGGCKCKLARKLLEPLMRSATVNKMSVKLGILYERRRHHLEHQPRRRTTERDLQWRKSTLMFLKRAWNSTKAKEGYLG</sequence>
<comment type="caution">
    <text evidence="1">The sequence shown here is derived from an EMBL/GenBank/DDBJ whole genome shotgun (WGS) entry which is preliminary data.</text>
</comment>
<name>A0A426XF03_ENSVE</name>
<protein>
    <submittedName>
        <fullName evidence="1">Uncharacterized protein</fullName>
    </submittedName>
</protein>
<reference evidence="1 2" key="1">
    <citation type="journal article" date="2014" name="Agronomy (Basel)">
        <title>A Draft Genome Sequence for Ensete ventricosum, the Drought-Tolerant Tree Against Hunger.</title>
        <authorList>
            <person name="Harrison J."/>
            <person name="Moore K.A."/>
            <person name="Paszkiewicz K."/>
            <person name="Jones T."/>
            <person name="Grant M."/>
            <person name="Ambacheew D."/>
            <person name="Muzemil S."/>
            <person name="Studholme D.J."/>
        </authorList>
    </citation>
    <scope>NUCLEOTIDE SEQUENCE [LARGE SCALE GENOMIC DNA]</scope>
</reference>
<dbReference type="AlphaFoldDB" id="A0A426XF03"/>
<dbReference type="EMBL" id="AMZH03021611">
    <property type="protein sequence ID" value="RRT38044.1"/>
    <property type="molecule type" value="Genomic_DNA"/>
</dbReference>
<proteinExistence type="predicted"/>
<evidence type="ECO:0000313" key="1">
    <source>
        <dbReference type="EMBL" id="RRT38044.1"/>
    </source>
</evidence>
<accession>A0A426XF03</accession>